<dbReference type="InterPro" id="IPR008042">
    <property type="entry name" value="Retrotrans_Pao"/>
</dbReference>
<dbReference type="PANTHER" id="PTHR47331">
    <property type="entry name" value="PHD-TYPE DOMAIN-CONTAINING PROTEIN"/>
    <property type="match status" value="1"/>
</dbReference>
<comment type="caution">
    <text evidence="1">The sequence shown here is derived from an EMBL/GenBank/DDBJ whole genome shotgun (WGS) entry which is preliminary data.</text>
</comment>
<dbReference type="PANTHER" id="PTHR47331:SF1">
    <property type="entry name" value="GAG-LIKE PROTEIN"/>
    <property type="match status" value="1"/>
</dbReference>
<dbReference type="Proteomes" id="UP001162162">
    <property type="component" value="Unassembled WGS sequence"/>
</dbReference>
<reference evidence="1" key="1">
    <citation type="journal article" date="2023" name="Insect Mol. Biol.">
        <title>Genome sequencing provides insights into the evolution of gene families encoding plant cell wall-degrading enzymes in longhorned beetles.</title>
        <authorList>
            <person name="Shin N.R."/>
            <person name="Okamura Y."/>
            <person name="Kirsch R."/>
            <person name="Pauchet Y."/>
        </authorList>
    </citation>
    <scope>NUCLEOTIDE SEQUENCE</scope>
    <source>
        <strain evidence="1">AMC_N1</strain>
    </source>
</reference>
<sequence>MRTVRQLSQDEKLSFPLASEFVAQDMYVDDFVSSVPSTSQAVELYHQLVEMFQTGGFQIMKWATNSKELLANIPLENHTSKIVSFESDRLKVLGLQWQPGLDRHILSTVARCYDPLGFLAPVTLLAKLLIKQLWILKLDWDEVPPPDIIRKMGSIQE</sequence>
<protein>
    <submittedName>
        <fullName evidence="1">Uncharacterized protein</fullName>
    </submittedName>
</protein>
<dbReference type="EMBL" id="JAPWTK010000468">
    <property type="protein sequence ID" value="KAJ8939800.1"/>
    <property type="molecule type" value="Genomic_DNA"/>
</dbReference>
<accession>A0AAV8XMJ2</accession>
<evidence type="ECO:0000313" key="1">
    <source>
        <dbReference type="EMBL" id="KAJ8939800.1"/>
    </source>
</evidence>
<name>A0AAV8XMJ2_9CUCU</name>
<keyword evidence="2" id="KW-1185">Reference proteome</keyword>
<dbReference type="AlphaFoldDB" id="A0AAV8XMJ2"/>
<evidence type="ECO:0000313" key="2">
    <source>
        <dbReference type="Proteomes" id="UP001162162"/>
    </source>
</evidence>
<proteinExistence type="predicted"/>
<organism evidence="1 2">
    <name type="scientific">Aromia moschata</name>
    <dbReference type="NCBI Taxonomy" id="1265417"/>
    <lineage>
        <taxon>Eukaryota</taxon>
        <taxon>Metazoa</taxon>
        <taxon>Ecdysozoa</taxon>
        <taxon>Arthropoda</taxon>
        <taxon>Hexapoda</taxon>
        <taxon>Insecta</taxon>
        <taxon>Pterygota</taxon>
        <taxon>Neoptera</taxon>
        <taxon>Endopterygota</taxon>
        <taxon>Coleoptera</taxon>
        <taxon>Polyphaga</taxon>
        <taxon>Cucujiformia</taxon>
        <taxon>Chrysomeloidea</taxon>
        <taxon>Cerambycidae</taxon>
        <taxon>Cerambycinae</taxon>
        <taxon>Callichromatini</taxon>
        <taxon>Aromia</taxon>
    </lineage>
</organism>
<dbReference type="Pfam" id="PF05380">
    <property type="entry name" value="Peptidase_A17"/>
    <property type="match status" value="1"/>
</dbReference>
<gene>
    <name evidence="1" type="ORF">NQ318_022731</name>
</gene>